<evidence type="ECO:0000313" key="2">
    <source>
        <dbReference type="Proteomes" id="UP000257109"/>
    </source>
</evidence>
<organism evidence="1 2">
    <name type="scientific">Mucuna pruriens</name>
    <name type="common">Velvet bean</name>
    <name type="synonym">Dolichos pruriens</name>
    <dbReference type="NCBI Taxonomy" id="157652"/>
    <lineage>
        <taxon>Eukaryota</taxon>
        <taxon>Viridiplantae</taxon>
        <taxon>Streptophyta</taxon>
        <taxon>Embryophyta</taxon>
        <taxon>Tracheophyta</taxon>
        <taxon>Spermatophyta</taxon>
        <taxon>Magnoliopsida</taxon>
        <taxon>eudicotyledons</taxon>
        <taxon>Gunneridae</taxon>
        <taxon>Pentapetalae</taxon>
        <taxon>rosids</taxon>
        <taxon>fabids</taxon>
        <taxon>Fabales</taxon>
        <taxon>Fabaceae</taxon>
        <taxon>Papilionoideae</taxon>
        <taxon>50 kb inversion clade</taxon>
        <taxon>NPAAA clade</taxon>
        <taxon>indigoferoid/millettioid clade</taxon>
        <taxon>Phaseoleae</taxon>
        <taxon>Mucuna</taxon>
    </lineage>
</organism>
<dbReference type="AlphaFoldDB" id="A0A371HCS2"/>
<feature type="non-terminal residue" evidence="1">
    <location>
        <position position="1"/>
    </location>
</feature>
<protein>
    <submittedName>
        <fullName evidence="1">Uncharacterized protein</fullName>
    </submittedName>
</protein>
<dbReference type="EMBL" id="QJKJ01002977">
    <property type="protein sequence ID" value="RDY00504.1"/>
    <property type="molecule type" value="Genomic_DNA"/>
</dbReference>
<evidence type="ECO:0000313" key="1">
    <source>
        <dbReference type="EMBL" id="RDY00504.1"/>
    </source>
</evidence>
<name>A0A371HCS2_MUCPR</name>
<sequence>MTGSKGKSLELARRYSCLIPVRLGDEATKRNFKVNGHQIKPNYEGLTPIAGEVKSILLMEPDIPKEML</sequence>
<dbReference type="Proteomes" id="UP000257109">
    <property type="component" value="Unassembled WGS sequence"/>
</dbReference>
<comment type="caution">
    <text evidence="1">The sequence shown here is derived from an EMBL/GenBank/DDBJ whole genome shotgun (WGS) entry which is preliminary data.</text>
</comment>
<proteinExistence type="predicted"/>
<accession>A0A371HCS2</accession>
<keyword evidence="2" id="KW-1185">Reference proteome</keyword>
<reference evidence="1" key="1">
    <citation type="submission" date="2018-05" db="EMBL/GenBank/DDBJ databases">
        <title>Draft genome of Mucuna pruriens seed.</title>
        <authorList>
            <person name="Nnadi N.E."/>
            <person name="Vos R."/>
            <person name="Hasami M.H."/>
            <person name="Devisetty U.K."/>
            <person name="Aguiy J.C."/>
        </authorList>
    </citation>
    <scope>NUCLEOTIDE SEQUENCE [LARGE SCALE GENOMIC DNA]</scope>
    <source>
        <strain evidence="1">JCA_2017</strain>
    </source>
</reference>
<dbReference type="OrthoDB" id="1723222at2759"/>
<gene>
    <name evidence="1" type="ORF">CR513_16315</name>
</gene>